<accession>A0A7J5ZFD9</accession>
<evidence type="ECO:0000313" key="2">
    <source>
        <dbReference type="Proteomes" id="UP000518266"/>
    </source>
</evidence>
<evidence type="ECO:0000313" key="1">
    <source>
        <dbReference type="EMBL" id="KAF3859891.1"/>
    </source>
</evidence>
<comment type="caution">
    <text evidence="1">The sequence shown here is derived from an EMBL/GenBank/DDBJ whole genome shotgun (WGS) entry which is preliminary data.</text>
</comment>
<protein>
    <submittedName>
        <fullName evidence="1">Uncharacterized protein</fullName>
    </submittedName>
</protein>
<sequence>MLSWFLRFCTGSDLFLGKEIIIDFTQIQGFQRRPVAHTCGCVLELSIHYDSFPDFSSEMNKVLESNRQTPVSLLYRMRYIRSTNHSAPFHAAQPITERHSTQCKQ</sequence>
<gene>
    <name evidence="1" type="ORF">F7725_000146</name>
</gene>
<dbReference type="OrthoDB" id="8921497at2759"/>
<name>A0A7J5ZFD9_DISMA</name>
<proteinExistence type="predicted"/>
<dbReference type="EMBL" id="JAAKFY010000002">
    <property type="protein sequence ID" value="KAF3859891.1"/>
    <property type="molecule type" value="Genomic_DNA"/>
</dbReference>
<keyword evidence="2" id="KW-1185">Reference proteome</keyword>
<organism evidence="1 2">
    <name type="scientific">Dissostichus mawsoni</name>
    <name type="common">Antarctic cod</name>
    <dbReference type="NCBI Taxonomy" id="36200"/>
    <lineage>
        <taxon>Eukaryota</taxon>
        <taxon>Metazoa</taxon>
        <taxon>Chordata</taxon>
        <taxon>Craniata</taxon>
        <taxon>Vertebrata</taxon>
        <taxon>Euteleostomi</taxon>
        <taxon>Actinopterygii</taxon>
        <taxon>Neopterygii</taxon>
        <taxon>Teleostei</taxon>
        <taxon>Neoteleostei</taxon>
        <taxon>Acanthomorphata</taxon>
        <taxon>Eupercaria</taxon>
        <taxon>Perciformes</taxon>
        <taxon>Notothenioidei</taxon>
        <taxon>Nototheniidae</taxon>
        <taxon>Dissostichus</taxon>
    </lineage>
</organism>
<dbReference type="Proteomes" id="UP000518266">
    <property type="component" value="Unassembled WGS sequence"/>
</dbReference>
<dbReference type="AlphaFoldDB" id="A0A7J5ZFD9"/>
<reference evidence="1 2" key="1">
    <citation type="submission" date="2020-03" db="EMBL/GenBank/DDBJ databases">
        <title>Dissostichus mawsoni Genome sequencing and assembly.</title>
        <authorList>
            <person name="Park H."/>
        </authorList>
    </citation>
    <scope>NUCLEOTIDE SEQUENCE [LARGE SCALE GENOMIC DNA]</scope>
    <source>
        <strain evidence="1">DM0001</strain>
        <tissue evidence="1">Muscle</tissue>
    </source>
</reference>